<proteinExistence type="predicted"/>
<dbReference type="InterPro" id="IPR001509">
    <property type="entry name" value="Epimerase_deHydtase"/>
</dbReference>
<dbReference type="InterPro" id="IPR051783">
    <property type="entry name" value="NAD(P)-dependent_oxidoreduct"/>
</dbReference>
<protein>
    <recommendedName>
        <fullName evidence="1">NAD-dependent epimerase/dehydratase domain-containing protein</fullName>
    </recommendedName>
</protein>
<name>A0A3E2GZ72_SCYLI</name>
<evidence type="ECO:0000313" key="2">
    <source>
        <dbReference type="EMBL" id="RFU26460.1"/>
    </source>
</evidence>
<dbReference type="InterPro" id="IPR036291">
    <property type="entry name" value="NAD(P)-bd_dom_sf"/>
</dbReference>
<dbReference type="Pfam" id="PF01370">
    <property type="entry name" value="Epimerase"/>
    <property type="match status" value="1"/>
</dbReference>
<dbReference type="STRING" id="5539.A0A3E2GZ72"/>
<dbReference type="SUPFAM" id="SSF51735">
    <property type="entry name" value="NAD(P)-binding Rossmann-fold domains"/>
    <property type="match status" value="1"/>
</dbReference>
<feature type="non-terminal residue" evidence="2">
    <location>
        <position position="351"/>
    </location>
</feature>
<keyword evidence="3" id="KW-1185">Reference proteome</keyword>
<dbReference type="OMA" id="VHYIHNS"/>
<dbReference type="Gene3D" id="3.40.50.720">
    <property type="entry name" value="NAD(P)-binding Rossmann-like Domain"/>
    <property type="match status" value="1"/>
</dbReference>
<dbReference type="GO" id="GO:0004029">
    <property type="term" value="F:aldehyde dehydrogenase (NAD+) activity"/>
    <property type="evidence" value="ECO:0007669"/>
    <property type="project" value="TreeGrafter"/>
</dbReference>
<gene>
    <name evidence="2" type="ORF">B7463_g9895</name>
</gene>
<dbReference type="GO" id="GO:0005737">
    <property type="term" value="C:cytoplasm"/>
    <property type="evidence" value="ECO:0007669"/>
    <property type="project" value="TreeGrafter"/>
</dbReference>
<dbReference type="AlphaFoldDB" id="A0A3E2GZ72"/>
<dbReference type="OrthoDB" id="10262413at2759"/>
<dbReference type="PANTHER" id="PTHR48079:SF6">
    <property type="entry name" value="NAD(P)-BINDING DOMAIN-CONTAINING PROTEIN-RELATED"/>
    <property type="match status" value="1"/>
</dbReference>
<organism evidence="2 3">
    <name type="scientific">Scytalidium lignicola</name>
    <name type="common">Hyphomycete</name>
    <dbReference type="NCBI Taxonomy" id="5539"/>
    <lineage>
        <taxon>Eukaryota</taxon>
        <taxon>Fungi</taxon>
        <taxon>Dikarya</taxon>
        <taxon>Ascomycota</taxon>
        <taxon>Pezizomycotina</taxon>
        <taxon>Leotiomycetes</taxon>
        <taxon>Leotiomycetes incertae sedis</taxon>
        <taxon>Scytalidium</taxon>
    </lineage>
</organism>
<sequence length="351" mass="38508">MADTKILLTGATGYIGGAILDALLDEDYVTLNRSNITCLVRGEKNAKAFASKGVNTVLFNSLDNTEVLANVASQHDIVIHAASGFHTLSARALLLGLAQRKKKTGKEVYYLHTSGTSNVGDRPLTKEYIETRFPLSDKEINIYEYEKMRDETVPYAQRTSDVVVTEVGQEYGVKTYILMSPSIYGIASSPLHEFSHTPKLIRLSLELGQAPVVGDGSAIWDHAHITDVARVYKLIVAKILEGADIPNGKNGTYFIQQGEHSWRELSQRVAEAGVALGALKTTELRSLTIQEGAEKLAGGRSLLGEIGWASNSRTRGVLARELGWEPKKTRADFENHAIEDWKNILADIQKA</sequence>
<feature type="non-terminal residue" evidence="2">
    <location>
        <position position="1"/>
    </location>
</feature>
<evidence type="ECO:0000313" key="3">
    <source>
        <dbReference type="Proteomes" id="UP000258309"/>
    </source>
</evidence>
<reference evidence="2 3" key="1">
    <citation type="submission" date="2018-05" db="EMBL/GenBank/DDBJ databases">
        <title>Draft genome sequence of Scytalidium lignicola DSM 105466, a ubiquitous saprotrophic fungus.</title>
        <authorList>
            <person name="Buettner E."/>
            <person name="Gebauer A.M."/>
            <person name="Hofrichter M."/>
            <person name="Liers C."/>
            <person name="Kellner H."/>
        </authorList>
    </citation>
    <scope>NUCLEOTIDE SEQUENCE [LARGE SCALE GENOMIC DNA]</scope>
    <source>
        <strain evidence="2 3">DSM 105466</strain>
    </source>
</reference>
<accession>A0A3E2GZ72</accession>
<dbReference type="Proteomes" id="UP000258309">
    <property type="component" value="Unassembled WGS sequence"/>
</dbReference>
<dbReference type="PANTHER" id="PTHR48079">
    <property type="entry name" value="PROTEIN YEEZ"/>
    <property type="match status" value="1"/>
</dbReference>
<feature type="domain" description="NAD-dependent epimerase/dehydratase" evidence="1">
    <location>
        <begin position="6"/>
        <end position="239"/>
    </location>
</feature>
<comment type="caution">
    <text evidence="2">The sequence shown here is derived from an EMBL/GenBank/DDBJ whole genome shotgun (WGS) entry which is preliminary data.</text>
</comment>
<dbReference type="EMBL" id="NCSJ02000261">
    <property type="protein sequence ID" value="RFU26460.1"/>
    <property type="molecule type" value="Genomic_DNA"/>
</dbReference>
<evidence type="ECO:0000259" key="1">
    <source>
        <dbReference type="Pfam" id="PF01370"/>
    </source>
</evidence>